<dbReference type="SMART" id="SM00895">
    <property type="entry name" value="FCD"/>
    <property type="match status" value="1"/>
</dbReference>
<evidence type="ECO:0000259" key="4">
    <source>
        <dbReference type="PROSITE" id="PS50949"/>
    </source>
</evidence>
<dbReference type="InterPro" id="IPR011711">
    <property type="entry name" value="GntR_C"/>
</dbReference>
<keyword evidence="3" id="KW-0804">Transcription</keyword>
<dbReference type="InterPro" id="IPR008920">
    <property type="entry name" value="TF_FadR/GntR_C"/>
</dbReference>
<dbReference type="OrthoDB" id="9815654at2"/>
<dbReference type="RefSeq" id="WP_109460393.1">
    <property type="nucleotide sequence ID" value="NZ_QFBC01000011.1"/>
</dbReference>
<dbReference type="InterPro" id="IPR036390">
    <property type="entry name" value="WH_DNA-bd_sf"/>
</dbReference>
<accession>A0A2U2DM24</accession>
<gene>
    <name evidence="5" type="ORF">DEM27_21865</name>
</gene>
<dbReference type="Proteomes" id="UP000245252">
    <property type="component" value="Unassembled WGS sequence"/>
</dbReference>
<dbReference type="AlphaFoldDB" id="A0A2U2DM24"/>
<dbReference type="SMART" id="SM00345">
    <property type="entry name" value="HTH_GNTR"/>
    <property type="match status" value="1"/>
</dbReference>
<dbReference type="Pfam" id="PF07729">
    <property type="entry name" value="FCD"/>
    <property type="match status" value="1"/>
</dbReference>
<dbReference type="GO" id="GO:0003677">
    <property type="term" value="F:DNA binding"/>
    <property type="evidence" value="ECO:0007669"/>
    <property type="project" value="UniProtKB-KW"/>
</dbReference>
<keyword evidence="1" id="KW-0805">Transcription regulation</keyword>
<dbReference type="Gene3D" id="1.20.120.530">
    <property type="entry name" value="GntR ligand-binding domain-like"/>
    <property type="match status" value="1"/>
</dbReference>
<sequence length="236" mass="26289">MSELERIDHENLSAKAYRELRSALLDGRFTPGQRLRISALAGLLGTSITPVREAIFRLVSEGALEIKAATAIHVPSNSAKRLEEAMTIRLHLEGEAAAAAATKISRRQYLELCALQEDFIEAAAQSPEQAGVLNRQFHFRLLEISDMPMTTSIVENLWVTSGPFMRLFHTRVPVRDLASRDHKHFNLLAALDKRDPEAARKAIQADLKWGGALMIKWAKEMESAAPVIPEADRDND</sequence>
<feature type="domain" description="HTH gntR-type" evidence="4">
    <location>
        <begin position="10"/>
        <end position="77"/>
    </location>
</feature>
<organism evidence="5 6">
    <name type="scientific">Metarhizobium album</name>
    <dbReference type="NCBI Taxonomy" id="2182425"/>
    <lineage>
        <taxon>Bacteria</taxon>
        <taxon>Pseudomonadati</taxon>
        <taxon>Pseudomonadota</taxon>
        <taxon>Alphaproteobacteria</taxon>
        <taxon>Hyphomicrobiales</taxon>
        <taxon>Rhizobiaceae</taxon>
        <taxon>Metarhizobium</taxon>
    </lineage>
</organism>
<dbReference type="EMBL" id="QFBC01000011">
    <property type="protein sequence ID" value="PWE54368.1"/>
    <property type="molecule type" value="Genomic_DNA"/>
</dbReference>
<evidence type="ECO:0000256" key="3">
    <source>
        <dbReference type="ARBA" id="ARBA00023163"/>
    </source>
</evidence>
<keyword evidence="6" id="KW-1185">Reference proteome</keyword>
<proteinExistence type="predicted"/>
<dbReference type="SUPFAM" id="SSF46785">
    <property type="entry name" value="Winged helix' DNA-binding domain"/>
    <property type="match status" value="1"/>
</dbReference>
<name>A0A2U2DM24_9HYPH</name>
<dbReference type="Pfam" id="PF00392">
    <property type="entry name" value="GntR"/>
    <property type="match status" value="1"/>
</dbReference>
<reference evidence="5 6" key="1">
    <citation type="submission" date="2018-05" db="EMBL/GenBank/DDBJ databases">
        <title>The draft genome of strain NS-104.</title>
        <authorList>
            <person name="Hang P."/>
            <person name="Jiang J."/>
        </authorList>
    </citation>
    <scope>NUCLEOTIDE SEQUENCE [LARGE SCALE GENOMIC DNA]</scope>
    <source>
        <strain evidence="5 6">NS-104</strain>
    </source>
</reference>
<dbReference type="Gene3D" id="1.10.10.10">
    <property type="entry name" value="Winged helix-like DNA-binding domain superfamily/Winged helix DNA-binding domain"/>
    <property type="match status" value="1"/>
</dbReference>
<evidence type="ECO:0000256" key="2">
    <source>
        <dbReference type="ARBA" id="ARBA00023125"/>
    </source>
</evidence>
<dbReference type="PANTHER" id="PTHR43537">
    <property type="entry name" value="TRANSCRIPTIONAL REGULATOR, GNTR FAMILY"/>
    <property type="match status" value="1"/>
</dbReference>
<dbReference type="PROSITE" id="PS50949">
    <property type="entry name" value="HTH_GNTR"/>
    <property type="match status" value="1"/>
</dbReference>
<protein>
    <submittedName>
        <fullName evidence="5">GntR family transcriptional regulator</fullName>
    </submittedName>
</protein>
<dbReference type="GO" id="GO:0003700">
    <property type="term" value="F:DNA-binding transcription factor activity"/>
    <property type="evidence" value="ECO:0007669"/>
    <property type="project" value="InterPro"/>
</dbReference>
<comment type="caution">
    <text evidence="5">The sequence shown here is derived from an EMBL/GenBank/DDBJ whole genome shotgun (WGS) entry which is preliminary data.</text>
</comment>
<evidence type="ECO:0000256" key="1">
    <source>
        <dbReference type="ARBA" id="ARBA00023015"/>
    </source>
</evidence>
<dbReference type="PANTHER" id="PTHR43537:SF39">
    <property type="entry name" value="HTH-TYPE TRANSCRIPTIONAL REGULATOR MCBR"/>
    <property type="match status" value="1"/>
</dbReference>
<dbReference type="InterPro" id="IPR000524">
    <property type="entry name" value="Tscrpt_reg_HTH_GntR"/>
</dbReference>
<evidence type="ECO:0000313" key="6">
    <source>
        <dbReference type="Proteomes" id="UP000245252"/>
    </source>
</evidence>
<dbReference type="SUPFAM" id="SSF48008">
    <property type="entry name" value="GntR ligand-binding domain-like"/>
    <property type="match status" value="1"/>
</dbReference>
<evidence type="ECO:0000313" key="5">
    <source>
        <dbReference type="EMBL" id="PWE54368.1"/>
    </source>
</evidence>
<keyword evidence="2" id="KW-0238">DNA-binding</keyword>
<dbReference type="InterPro" id="IPR036388">
    <property type="entry name" value="WH-like_DNA-bd_sf"/>
</dbReference>